<dbReference type="OrthoDB" id="4206561at2"/>
<dbReference type="EMBL" id="CP015230">
    <property type="protein sequence ID" value="ANP41937.1"/>
    <property type="molecule type" value="Genomic_DNA"/>
</dbReference>
<name>A0A1B1A5Z9_9RHOB</name>
<dbReference type="STRING" id="1265309.K529_014265"/>
<dbReference type="Gene3D" id="4.10.410.40">
    <property type="match status" value="1"/>
</dbReference>
<evidence type="ECO:0000313" key="2">
    <source>
        <dbReference type="EMBL" id="ANP41937.1"/>
    </source>
</evidence>
<dbReference type="AlphaFoldDB" id="A0A1B1A5Z9"/>
<gene>
    <name evidence="2" type="ORF">K529_014265</name>
</gene>
<proteinExistence type="predicted"/>
<organism evidence="2 3">
    <name type="scientific">Tritonibacter mobilis F1926</name>
    <dbReference type="NCBI Taxonomy" id="1265309"/>
    <lineage>
        <taxon>Bacteria</taxon>
        <taxon>Pseudomonadati</taxon>
        <taxon>Pseudomonadota</taxon>
        <taxon>Alphaproteobacteria</taxon>
        <taxon>Rhodobacterales</taxon>
        <taxon>Paracoccaceae</taxon>
        <taxon>Tritonibacter</taxon>
    </lineage>
</organism>
<reference evidence="2 3" key="1">
    <citation type="journal article" date="2016" name="ISME J.">
        <title>Global occurrence and heterogeneity of the Roseobacter-clade species Ruegeria mobilis.</title>
        <authorList>
            <person name="Sonnenschein E."/>
            <person name="Gram L."/>
        </authorList>
    </citation>
    <scope>NUCLEOTIDE SEQUENCE [LARGE SCALE GENOMIC DNA]</scope>
    <source>
        <strain evidence="2 3">F1926</strain>
    </source>
</reference>
<protein>
    <recommendedName>
        <fullName evidence="1">Lambda phage tail tube protein N-terminal domain-containing protein</fullName>
    </recommendedName>
</protein>
<dbReference type="GeneID" id="28251021"/>
<evidence type="ECO:0000313" key="3">
    <source>
        <dbReference type="Proteomes" id="UP000013243"/>
    </source>
</evidence>
<dbReference type="KEGG" id="rmb:K529_014265"/>
<dbReference type="InterPro" id="IPR032494">
    <property type="entry name" value="Phage_TTP_N"/>
</dbReference>
<dbReference type="Proteomes" id="UP000013243">
    <property type="component" value="Chromosome"/>
</dbReference>
<sequence length="139" mass="14621">MSETQADIGYNSTFGMAEAKAGPFPALAEVTSITPPGLSRDAIDATHLKSPEQFEEFIAGIKQAGEAKMVLNFTPAVYQTLVAAFDAGKQWCQIGWPDGSTTLTFLAVITGLEAGELNNDKMTATLTVKPSGKPLLAVA</sequence>
<dbReference type="Pfam" id="PF16461">
    <property type="entry name" value="Phage_TTP_12"/>
    <property type="match status" value="1"/>
</dbReference>
<dbReference type="RefSeq" id="WP_005636651.1">
    <property type="nucleotide sequence ID" value="NZ_CP015230.1"/>
</dbReference>
<evidence type="ECO:0000259" key="1">
    <source>
        <dbReference type="Pfam" id="PF16461"/>
    </source>
</evidence>
<feature type="domain" description="Lambda phage tail tube protein N-terminal" evidence="1">
    <location>
        <begin position="24"/>
        <end position="137"/>
    </location>
</feature>
<accession>A0A1B1A5Z9</accession>